<dbReference type="PROSITE" id="PS51433">
    <property type="entry name" value="PNT"/>
    <property type="match status" value="1"/>
</dbReference>
<reference evidence="8" key="1">
    <citation type="submission" date="2025-08" db="UniProtKB">
        <authorList>
            <consortium name="RefSeq"/>
        </authorList>
    </citation>
    <scope>IDENTIFICATION</scope>
</reference>
<dbReference type="InterPro" id="IPR003118">
    <property type="entry name" value="Pointed_dom"/>
</dbReference>
<dbReference type="SUPFAM" id="SSF46785">
    <property type="entry name" value="Winged helix' DNA-binding domain"/>
    <property type="match status" value="1"/>
</dbReference>
<feature type="region of interest" description="Disordered" evidence="4">
    <location>
        <begin position="248"/>
        <end position="267"/>
    </location>
</feature>
<dbReference type="SMART" id="SM00413">
    <property type="entry name" value="ETS"/>
    <property type="match status" value="1"/>
</dbReference>
<dbReference type="RefSeq" id="XP_014471316.1">
    <property type="nucleotide sequence ID" value="XM_014615830.1"/>
</dbReference>
<evidence type="ECO:0000313" key="7">
    <source>
        <dbReference type="Proteomes" id="UP000515204"/>
    </source>
</evidence>
<dbReference type="OrthoDB" id="5961210at2759"/>
<name>A0A6P3WYY0_DINQU</name>
<dbReference type="CTD" id="43334"/>
<protein>
    <submittedName>
        <fullName evidence="8">DNA-binding protein D-ETS-4</fullName>
    </submittedName>
</protein>
<dbReference type="GO" id="GO:0000981">
    <property type="term" value="F:DNA-binding transcription factor activity, RNA polymerase II-specific"/>
    <property type="evidence" value="ECO:0007669"/>
    <property type="project" value="TreeGrafter"/>
</dbReference>
<dbReference type="Proteomes" id="UP000515204">
    <property type="component" value="Unplaced"/>
</dbReference>
<evidence type="ECO:0000313" key="8">
    <source>
        <dbReference type="RefSeq" id="XP_014471316.1"/>
    </source>
</evidence>
<dbReference type="PROSITE" id="PS50061">
    <property type="entry name" value="ETS_DOMAIN_3"/>
    <property type="match status" value="1"/>
</dbReference>
<dbReference type="KEGG" id="dqu:106742659"/>
<evidence type="ECO:0000256" key="2">
    <source>
        <dbReference type="ARBA" id="ARBA00023125"/>
    </source>
</evidence>
<dbReference type="InterPro" id="IPR036388">
    <property type="entry name" value="WH-like_DNA-bd_sf"/>
</dbReference>
<dbReference type="PRINTS" id="PR00454">
    <property type="entry name" value="ETSDOMAIN"/>
</dbReference>
<dbReference type="Pfam" id="PF00178">
    <property type="entry name" value="Ets"/>
    <property type="match status" value="1"/>
</dbReference>
<dbReference type="PROSITE" id="PS00345">
    <property type="entry name" value="ETS_DOMAIN_1"/>
    <property type="match status" value="1"/>
</dbReference>
<keyword evidence="3" id="KW-0539">Nucleus</keyword>
<keyword evidence="7" id="KW-1185">Reference proteome</keyword>
<feature type="compositionally biased region" description="Low complexity" evidence="4">
    <location>
        <begin position="206"/>
        <end position="227"/>
    </location>
</feature>
<dbReference type="GO" id="GO:0005634">
    <property type="term" value="C:nucleus"/>
    <property type="evidence" value="ECO:0007669"/>
    <property type="project" value="UniProtKB-SubCell"/>
</dbReference>
<evidence type="ECO:0000256" key="3">
    <source>
        <dbReference type="RuleBase" id="RU004019"/>
    </source>
</evidence>
<accession>A0A6P3WYY0</accession>
<dbReference type="Pfam" id="PF02198">
    <property type="entry name" value="SAM_PNT"/>
    <property type="match status" value="1"/>
</dbReference>
<feature type="domain" description="ETS" evidence="5">
    <location>
        <begin position="507"/>
        <end position="590"/>
    </location>
</feature>
<dbReference type="GO" id="GO:0030154">
    <property type="term" value="P:cell differentiation"/>
    <property type="evidence" value="ECO:0007669"/>
    <property type="project" value="TreeGrafter"/>
</dbReference>
<dbReference type="InterPro" id="IPR013761">
    <property type="entry name" value="SAM/pointed_sf"/>
</dbReference>
<proteinExistence type="inferred from homology"/>
<evidence type="ECO:0000259" key="5">
    <source>
        <dbReference type="PROSITE" id="PS50061"/>
    </source>
</evidence>
<dbReference type="Gene3D" id="1.10.150.50">
    <property type="entry name" value="Transcription Factor, Ets-1"/>
    <property type="match status" value="1"/>
</dbReference>
<dbReference type="InterPro" id="IPR036390">
    <property type="entry name" value="WH_DNA-bd_sf"/>
</dbReference>
<dbReference type="FunFam" id="1.10.10.10:FF:000996">
    <property type="entry name" value="Predicted protein"/>
    <property type="match status" value="1"/>
</dbReference>
<comment type="similarity">
    <text evidence="1 3">Belongs to the ETS family.</text>
</comment>
<evidence type="ECO:0000256" key="4">
    <source>
        <dbReference type="SAM" id="MobiDB-lite"/>
    </source>
</evidence>
<evidence type="ECO:0000259" key="6">
    <source>
        <dbReference type="PROSITE" id="PS51433"/>
    </source>
</evidence>
<dbReference type="PROSITE" id="PS00346">
    <property type="entry name" value="ETS_DOMAIN_2"/>
    <property type="match status" value="1"/>
</dbReference>
<organism evidence="7 8">
    <name type="scientific">Dinoponera quadriceps</name>
    <name type="common">South American ant</name>
    <dbReference type="NCBI Taxonomy" id="609295"/>
    <lineage>
        <taxon>Eukaryota</taxon>
        <taxon>Metazoa</taxon>
        <taxon>Ecdysozoa</taxon>
        <taxon>Arthropoda</taxon>
        <taxon>Hexapoda</taxon>
        <taxon>Insecta</taxon>
        <taxon>Pterygota</taxon>
        <taxon>Neoptera</taxon>
        <taxon>Endopterygota</taxon>
        <taxon>Hymenoptera</taxon>
        <taxon>Apocrita</taxon>
        <taxon>Aculeata</taxon>
        <taxon>Formicoidea</taxon>
        <taxon>Formicidae</taxon>
        <taxon>Ponerinae</taxon>
        <taxon>Ponerini</taxon>
        <taxon>Dinoponera</taxon>
    </lineage>
</organism>
<dbReference type="PANTHER" id="PTHR11849">
    <property type="entry name" value="ETS"/>
    <property type="match status" value="1"/>
</dbReference>
<feature type="compositionally biased region" description="Polar residues" evidence="4">
    <location>
        <begin position="249"/>
        <end position="263"/>
    </location>
</feature>
<dbReference type="CDD" id="cd08532">
    <property type="entry name" value="SAM_PNT-PDEF-like"/>
    <property type="match status" value="1"/>
</dbReference>
<dbReference type="GeneID" id="106742659"/>
<sequence>MVYGRGFDMVETMPQTVPTAAGYSPSFDYSTFQFDLSLLPDDYSPTGQIGLKSSQIKQEVHSPRPGSPTTYQSPPYHQNNGELPLSPNYSREGSSPGYPTSPYYVPRSPQSAQFYPTSPEPSAKQPVKREKSLDLLAILQESRLLAESLGYREDSTDCTVPCTPPRSEEDIYNSLDADFLPKKEEAGVQGHHPLLKEILFKEEPRSVSNGSSPCLSSSSSPSPSEYESSSALRDLLFKGVRKEPADAITKTSQLKVEPSSQEELANPLRKEEELFKDGQKSDHQLLREVLRDTSFQRKYNLRPVDLGGVGTGYVEDMEAGECVGDLAREQLEPVLSLAIQQLQKDFDNTCVALGIHPEPRRWSAADVAAWVQWARRQLQLPSVPLESFNVDGATLASLSEEEFCQRAPQCGSMLHAQLEIWKAAVEESPRNTLAASWSPAGVVQPPNSAVTPPTVGNTPTASVKGSPCTIDFSDDEDEECASGQGGNSSGGGAGGAGGKMRNGGSYIHLWQFLKELLQSPGVHGSCIRWLDRGKGVFKIEDSVRVARLWGKRKNRPAMNYDKLSRSIRQYYKKGIMKKTERSQRLVYQFCHPYCL</sequence>
<feature type="domain" description="PNT" evidence="6">
    <location>
        <begin position="341"/>
        <end position="425"/>
    </location>
</feature>
<dbReference type="InterPro" id="IPR000418">
    <property type="entry name" value="Ets_dom"/>
</dbReference>
<feature type="compositionally biased region" description="Polar residues" evidence="4">
    <location>
        <begin position="67"/>
        <end position="93"/>
    </location>
</feature>
<dbReference type="Gene3D" id="1.10.10.10">
    <property type="entry name" value="Winged helix-like DNA-binding domain superfamily/Winged helix DNA-binding domain"/>
    <property type="match status" value="1"/>
</dbReference>
<gene>
    <name evidence="8" type="primary">LOC106742659</name>
</gene>
<feature type="region of interest" description="Disordered" evidence="4">
    <location>
        <begin position="451"/>
        <end position="497"/>
    </location>
</feature>
<dbReference type="PANTHER" id="PTHR11849:SF182">
    <property type="entry name" value="SAM POINTED DOMAIN-CONTAINING ETS TRANSCRIPTION FACTOR"/>
    <property type="match status" value="1"/>
</dbReference>
<comment type="subcellular location">
    <subcellularLocation>
        <location evidence="3">Nucleus</location>
    </subcellularLocation>
</comment>
<feature type="region of interest" description="Disordered" evidence="4">
    <location>
        <begin position="205"/>
        <end position="227"/>
    </location>
</feature>
<feature type="compositionally biased region" description="Polar residues" evidence="4">
    <location>
        <begin position="451"/>
        <end position="463"/>
    </location>
</feature>
<dbReference type="GO" id="GO:0043565">
    <property type="term" value="F:sequence-specific DNA binding"/>
    <property type="evidence" value="ECO:0007669"/>
    <property type="project" value="InterPro"/>
</dbReference>
<evidence type="ECO:0000256" key="1">
    <source>
        <dbReference type="ARBA" id="ARBA00005562"/>
    </source>
</evidence>
<dbReference type="SUPFAM" id="SSF47769">
    <property type="entry name" value="SAM/Pointed domain"/>
    <property type="match status" value="1"/>
</dbReference>
<feature type="region of interest" description="Disordered" evidence="4">
    <location>
        <begin position="53"/>
        <end position="128"/>
    </location>
</feature>
<dbReference type="SMART" id="SM00251">
    <property type="entry name" value="SAM_PNT"/>
    <property type="match status" value="1"/>
</dbReference>
<keyword evidence="2 3" id="KW-0238">DNA-binding</keyword>
<dbReference type="InterPro" id="IPR046328">
    <property type="entry name" value="ETS_fam"/>
</dbReference>
<dbReference type="AlphaFoldDB" id="A0A6P3WYY0"/>
<feature type="compositionally biased region" description="Gly residues" evidence="4">
    <location>
        <begin position="483"/>
        <end position="497"/>
    </location>
</feature>